<evidence type="ECO:0000259" key="2">
    <source>
        <dbReference type="Pfam" id="PF13193"/>
    </source>
</evidence>
<dbReference type="Gene3D" id="3.30.300.30">
    <property type="match status" value="1"/>
</dbReference>
<dbReference type="InterPro" id="IPR025110">
    <property type="entry name" value="AMP-bd_C"/>
</dbReference>
<dbReference type="RefSeq" id="WP_191865628.1">
    <property type="nucleotide sequence ID" value="NZ_BMZC01000003.1"/>
</dbReference>
<protein>
    <recommendedName>
        <fullName evidence="5">AMP-dependent synthetase</fullName>
    </recommendedName>
</protein>
<dbReference type="Gene3D" id="3.40.50.12780">
    <property type="entry name" value="N-terminal domain of ligase-like"/>
    <property type="match status" value="1"/>
</dbReference>
<evidence type="ECO:0000313" key="3">
    <source>
        <dbReference type="EMBL" id="GGZ56522.1"/>
    </source>
</evidence>
<dbReference type="EMBL" id="BMZC01000003">
    <property type="protein sequence ID" value="GGZ56522.1"/>
    <property type="molecule type" value="Genomic_DNA"/>
</dbReference>
<organism evidence="3 4">
    <name type="scientific">Paraglaciecola chathamensis</name>
    <dbReference type="NCBI Taxonomy" id="368405"/>
    <lineage>
        <taxon>Bacteria</taxon>
        <taxon>Pseudomonadati</taxon>
        <taxon>Pseudomonadota</taxon>
        <taxon>Gammaproteobacteria</taxon>
        <taxon>Alteromonadales</taxon>
        <taxon>Alteromonadaceae</taxon>
        <taxon>Paraglaciecola</taxon>
    </lineage>
</organism>
<feature type="domain" description="AMP-dependent synthetase/ligase" evidence="1">
    <location>
        <begin position="115"/>
        <end position="289"/>
    </location>
</feature>
<reference evidence="3" key="1">
    <citation type="journal article" date="2014" name="Int. J. Syst. Evol. Microbiol.">
        <title>Complete genome sequence of Corynebacterium casei LMG S-19264T (=DSM 44701T), isolated from a smear-ripened cheese.</title>
        <authorList>
            <consortium name="US DOE Joint Genome Institute (JGI-PGF)"/>
            <person name="Walter F."/>
            <person name="Albersmeier A."/>
            <person name="Kalinowski J."/>
            <person name="Ruckert C."/>
        </authorList>
    </citation>
    <scope>NUCLEOTIDE SEQUENCE</scope>
    <source>
        <strain evidence="3">KCTC 32337</strain>
    </source>
</reference>
<dbReference type="PANTHER" id="PTHR43201:SF32">
    <property type="entry name" value="2-SUCCINYLBENZOATE--COA LIGASE, CHLOROPLASTIC_PEROXISOMAL"/>
    <property type="match status" value="1"/>
</dbReference>
<reference evidence="3" key="2">
    <citation type="submission" date="2020-09" db="EMBL/GenBank/DDBJ databases">
        <authorList>
            <person name="Sun Q."/>
            <person name="Kim S."/>
        </authorList>
    </citation>
    <scope>NUCLEOTIDE SEQUENCE</scope>
    <source>
        <strain evidence="3">KCTC 32337</strain>
    </source>
</reference>
<dbReference type="GO" id="GO:0006631">
    <property type="term" value="P:fatty acid metabolic process"/>
    <property type="evidence" value="ECO:0007669"/>
    <property type="project" value="TreeGrafter"/>
</dbReference>
<dbReference type="InterPro" id="IPR042099">
    <property type="entry name" value="ANL_N_sf"/>
</dbReference>
<dbReference type="PANTHER" id="PTHR43201">
    <property type="entry name" value="ACYL-COA SYNTHETASE"/>
    <property type="match status" value="1"/>
</dbReference>
<sequence>MNNLVGLLGEHGANANIVGAVETYTVHQLMVYANAYRQTYSHLSKQPAALIYTNAASFVVGMLAFDGHCSRLYLCSAVLAKDLDASITRITIDLADASATKSPNTESVVQSSIDEDQKQERLSGRVTTDCQCSNVVTQWYLATSGTTGKPKWFAHTLASLTRNSKASLTLGDLCWANLYQAYRYAGLQVLLQVLISGATLVDDDSDDLLLKIQCWVNTNVNAISATPSMWRQMLMSNHLHNVPLQRITLGGEIVDQPLLDKLAKLHPTASIAHIYASTEAGVGFVVKDQLAGFPASWLQQGVSNAQLAVDEKQHLRIKPKHELDAQLDTLIDDKGYLDTQDIVRLEGDRVIFLGRASGVINVGGNKVPPEKVESVILSVEGVSQAKVYGQPNSVLGNLVVADIVIEPNLEWVNISQTIRSQCKLFLQRFEIPVKLRKIDSLVMSPTGKLNRSDDHV</sequence>
<dbReference type="GO" id="GO:0031956">
    <property type="term" value="F:medium-chain fatty acid-CoA ligase activity"/>
    <property type="evidence" value="ECO:0007669"/>
    <property type="project" value="TreeGrafter"/>
</dbReference>
<name>A0A8H9IEK2_9ALTE</name>
<comment type="caution">
    <text evidence="3">The sequence shown here is derived from an EMBL/GenBank/DDBJ whole genome shotgun (WGS) entry which is preliminary data.</text>
</comment>
<feature type="domain" description="AMP-binding enzyme C-terminal" evidence="2">
    <location>
        <begin position="371"/>
        <end position="448"/>
    </location>
</feature>
<dbReference type="InterPro" id="IPR045851">
    <property type="entry name" value="AMP-bd_C_sf"/>
</dbReference>
<gene>
    <name evidence="3" type="ORF">GCM10011274_13250</name>
</gene>
<dbReference type="Proteomes" id="UP000622604">
    <property type="component" value="Unassembled WGS sequence"/>
</dbReference>
<dbReference type="Pfam" id="PF13193">
    <property type="entry name" value="AMP-binding_C"/>
    <property type="match status" value="1"/>
</dbReference>
<proteinExistence type="predicted"/>
<dbReference type="InterPro" id="IPR000873">
    <property type="entry name" value="AMP-dep_synth/lig_dom"/>
</dbReference>
<accession>A0A8H9IEK2</accession>
<dbReference type="AlphaFoldDB" id="A0A8H9IEK2"/>
<evidence type="ECO:0000313" key="4">
    <source>
        <dbReference type="Proteomes" id="UP000622604"/>
    </source>
</evidence>
<dbReference type="SUPFAM" id="SSF56801">
    <property type="entry name" value="Acetyl-CoA synthetase-like"/>
    <property type="match status" value="1"/>
</dbReference>
<dbReference type="Pfam" id="PF00501">
    <property type="entry name" value="AMP-binding"/>
    <property type="match status" value="1"/>
</dbReference>
<evidence type="ECO:0000259" key="1">
    <source>
        <dbReference type="Pfam" id="PF00501"/>
    </source>
</evidence>
<evidence type="ECO:0008006" key="5">
    <source>
        <dbReference type="Google" id="ProtNLM"/>
    </source>
</evidence>